<dbReference type="Pfam" id="PF03323">
    <property type="entry name" value="GerA"/>
    <property type="match status" value="1"/>
</dbReference>
<dbReference type="Proteomes" id="UP000675284">
    <property type="component" value="Unassembled WGS sequence"/>
</dbReference>
<comment type="similarity">
    <text evidence="2 4">Belongs to the GerABKA family.</text>
</comment>
<comment type="subcellular location">
    <subcellularLocation>
        <location evidence="4">Cell membrane</location>
    </subcellularLocation>
    <subcellularLocation>
        <location evidence="1">Membrane</location>
        <topology evidence="1">Multi-pass membrane protein</topology>
    </subcellularLocation>
</comment>
<feature type="transmembrane region" description="Helical" evidence="5">
    <location>
        <begin position="407"/>
        <end position="432"/>
    </location>
</feature>
<accession>A0A941DRZ9</accession>
<evidence type="ECO:0000256" key="2">
    <source>
        <dbReference type="ARBA" id="ARBA00005278"/>
    </source>
</evidence>
<feature type="transmembrane region" description="Helical" evidence="5">
    <location>
        <begin position="282"/>
        <end position="304"/>
    </location>
</feature>
<name>A0A941DRZ9_9BACI</name>
<dbReference type="PANTHER" id="PTHR22550:SF5">
    <property type="entry name" value="LEUCINE ZIPPER PROTEIN 4"/>
    <property type="match status" value="1"/>
</dbReference>
<dbReference type="EMBL" id="JAGSOT010000001">
    <property type="protein sequence ID" value="MBR7794422.1"/>
    <property type="molecule type" value="Genomic_DNA"/>
</dbReference>
<dbReference type="InterPro" id="IPR004995">
    <property type="entry name" value="Spore_Ger"/>
</dbReference>
<evidence type="ECO:0000313" key="7">
    <source>
        <dbReference type="Proteomes" id="UP000675284"/>
    </source>
</evidence>
<evidence type="ECO:0000256" key="3">
    <source>
        <dbReference type="ARBA" id="ARBA00023136"/>
    </source>
</evidence>
<keyword evidence="3 4" id="KW-0472">Membrane</keyword>
<organism evidence="6 7">
    <name type="scientific">Virgibacillus salarius</name>
    <dbReference type="NCBI Taxonomy" id="447199"/>
    <lineage>
        <taxon>Bacteria</taxon>
        <taxon>Bacillati</taxon>
        <taxon>Bacillota</taxon>
        <taxon>Bacilli</taxon>
        <taxon>Bacillales</taxon>
        <taxon>Bacillaceae</taxon>
        <taxon>Virgibacillus</taxon>
    </lineage>
</organism>
<dbReference type="RefSeq" id="WP_026681617.1">
    <property type="nucleotide sequence ID" value="NZ_BAAACY010000100.1"/>
</dbReference>
<dbReference type="PIRSF" id="PIRSF005690">
    <property type="entry name" value="GerBA"/>
    <property type="match status" value="1"/>
</dbReference>
<comment type="caution">
    <text evidence="6">The sequence shown here is derived from an EMBL/GenBank/DDBJ whole genome shotgun (WGS) entry which is preliminary data.</text>
</comment>
<evidence type="ECO:0000256" key="5">
    <source>
        <dbReference type="SAM" id="Phobius"/>
    </source>
</evidence>
<evidence type="ECO:0000313" key="6">
    <source>
        <dbReference type="EMBL" id="MBR7794422.1"/>
    </source>
</evidence>
<feature type="transmembrane region" description="Helical" evidence="5">
    <location>
        <begin position="376"/>
        <end position="395"/>
    </location>
</feature>
<reference evidence="6" key="1">
    <citation type="submission" date="2021-04" db="EMBL/GenBank/DDBJ databases">
        <title>Isolation and polyphasic classification of algal microorganism.</title>
        <authorList>
            <person name="Wang S."/>
        </authorList>
    </citation>
    <scope>NUCLEOTIDE SEQUENCE</scope>
    <source>
        <strain evidence="6">720a</strain>
    </source>
</reference>
<evidence type="ECO:0000256" key="4">
    <source>
        <dbReference type="PIRNR" id="PIRNR005690"/>
    </source>
</evidence>
<keyword evidence="5" id="KW-1133">Transmembrane helix</keyword>
<keyword evidence="5" id="KW-0812">Transmembrane</keyword>
<dbReference type="InterPro" id="IPR050768">
    <property type="entry name" value="UPF0353/GerABKA_families"/>
</dbReference>
<keyword evidence="7" id="KW-1185">Reference proteome</keyword>
<gene>
    <name evidence="6" type="ORF">KCX74_00010</name>
</gene>
<protein>
    <submittedName>
        <fullName evidence="6">Spore germination protein</fullName>
    </submittedName>
</protein>
<proteinExistence type="inferred from homology"/>
<dbReference type="PANTHER" id="PTHR22550">
    <property type="entry name" value="SPORE GERMINATION PROTEIN"/>
    <property type="match status" value="1"/>
</dbReference>
<dbReference type="GO" id="GO:0009847">
    <property type="term" value="P:spore germination"/>
    <property type="evidence" value="ECO:0007669"/>
    <property type="project" value="UniProtKB-UniRule"/>
</dbReference>
<sequence length="478" mass="53840">MTKYTTQQITKKLHSGTLRIDQLQDFFSVHADVEYIPHDEAAIGSFYFNGMVDSVQLNEYYNQIVTAILKDNIHKNNEELPPLFVIDGFDDVISKILSGYFILYKVGENVVYAVNIAKIPQRNPEESNTELSVKGPKDGFTEEVNVNIALIRKRLKTERLYNESFELGSISKTKTSLVYIHNKANMQVIKEVRQRLNNIKVESILSSGQLEQWVSDRTFSLFPLFDNIARPDFAVECLLRGRFIIIIDGSPLILIGPINLFELLKSPEDVHFPYHIVAFQRVVRLIGLLLAILLPGFWIAIASVNIDLLPFNLLATVVEARGGMPLPFILEFLFLLVLFEILREAGVRMPKPVGQTIAIVGGIIIGDALIRAGLASATLIVVIALSTLCTYTLVNQSLIGTVSILRVYMILISGFLGIYGFLLGLLSIVVYLTRLESFSLSYLEPVVTLSFKEFLDALLINPFKRRNNSAQMLQKRRR</sequence>
<dbReference type="GO" id="GO:0005886">
    <property type="term" value="C:plasma membrane"/>
    <property type="evidence" value="ECO:0007669"/>
    <property type="project" value="UniProtKB-SubCell"/>
</dbReference>
<evidence type="ECO:0000256" key="1">
    <source>
        <dbReference type="ARBA" id="ARBA00004141"/>
    </source>
</evidence>
<dbReference type="AlphaFoldDB" id="A0A941DRZ9"/>
<feature type="transmembrane region" description="Helical" evidence="5">
    <location>
        <begin position="324"/>
        <end position="341"/>
    </location>
</feature>